<comment type="caution">
    <text evidence="8">The sequence shown here is derived from an EMBL/GenBank/DDBJ whole genome shotgun (WGS) entry which is preliminary data.</text>
</comment>
<dbReference type="GO" id="GO:0006508">
    <property type="term" value="P:proteolysis"/>
    <property type="evidence" value="ECO:0007669"/>
    <property type="project" value="UniProtKB-KW"/>
</dbReference>
<dbReference type="Pfam" id="PF19289">
    <property type="entry name" value="PmbA_TldD_3rd"/>
    <property type="match status" value="1"/>
</dbReference>
<dbReference type="Pfam" id="PF19290">
    <property type="entry name" value="PmbA_TldD_2nd"/>
    <property type="match status" value="1"/>
</dbReference>
<gene>
    <name evidence="8" type="ORF">CSA56_15600</name>
</gene>
<dbReference type="InterPro" id="IPR035068">
    <property type="entry name" value="TldD/PmbA_N"/>
</dbReference>
<feature type="domain" description="Metalloprotease TldD/E C-terminal" evidence="6">
    <location>
        <begin position="233"/>
        <end position="477"/>
    </location>
</feature>
<dbReference type="SUPFAM" id="SSF111283">
    <property type="entry name" value="Putative modulator of DNA gyrase, PmbA/TldD"/>
    <property type="match status" value="1"/>
</dbReference>
<evidence type="ECO:0000259" key="6">
    <source>
        <dbReference type="Pfam" id="PF19289"/>
    </source>
</evidence>
<evidence type="ECO:0000256" key="1">
    <source>
        <dbReference type="ARBA" id="ARBA00005836"/>
    </source>
</evidence>
<name>A0A2G6KBT3_9BACT</name>
<proteinExistence type="inferred from homology"/>
<feature type="domain" description="Metalloprotease TldD/E N-terminal" evidence="5">
    <location>
        <begin position="21"/>
        <end position="84"/>
    </location>
</feature>
<dbReference type="AlphaFoldDB" id="A0A2G6KBT3"/>
<evidence type="ECO:0000256" key="4">
    <source>
        <dbReference type="ARBA" id="ARBA00023049"/>
    </source>
</evidence>
<keyword evidence="3" id="KW-0378">Hydrolase</keyword>
<accession>A0A2G6KBT3</accession>
<keyword evidence="2" id="KW-0645">Protease</keyword>
<dbReference type="FunFam" id="3.30.2290.10:FF:000003">
    <property type="entry name" value="Zinc-dependent protease, TldD/PmbA family"/>
    <property type="match status" value="1"/>
</dbReference>
<evidence type="ECO:0000256" key="2">
    <source>
        <dbReference type="ARBA" id="ARBA00022670"/>
    </source>
</evidence>
<dbReference type="InterPro" id="IPR051463">
    <property type="entry name" value="Peptidase_U62_metallo"/>
</dbReference>
<dbReference type="PANTHER" id="PTHR30624:SF10">
    <property type="entry name" value="CONSERVED PROTEIN"/>
    <property type="match status" value="1"/>
</dbReference>
<evidence type="ECO:0000313" key="9">
    <source>
        <dbReference type="Proteomes" id="UP000230821"/>
    </source>
</evidence>
<evidence type="ECO:0000256" key="3">
    <source>
        <dbReference type="ARBA" id="ARBA00022801"/>
    </source>
</evidence>
<feature type="domain" description="Metalloprotease TldD/E central" evidence="7">
    <location>
        <begin position="114"/>
        <end position="226"/>
    </location>
</feature>
<dbReference type="Gene3D" id="3.30.2290.10">
    <property type="entry name" value="PmbA/TldD superfamily"/>
    <property type="match status" value="1"/>
</dbReference>
<reference evidence="8 9" key="1">
    <citation type="submission" date="2017-10" db="EMBL/GenBank/DDBJ databases">
        <title>Novel microbial diversity and functional potential in the marine mammal oral microbiome.</title>
        <authorList>
            <person name="Dudek N.K."/>
            <person name="Sun C.L."/>
            <person name="Burstein D."/>
            <person name="Kantor R.S."/>
            <person name="Aliaga Goltsman D.S."/>
            <person name="Bik E.M."/>
            <person name="Thomas B.C."/>
            <person name="Banfield J.F."/>
            <person name="Relman D.A."/>
        </authorList>
    </citation>
    <scope>NUCLEOTIDE SEQUENCE [LARGE SCALE GENOMIC DNA]</scope>
    <source>
        <strain evidence="8">DOLJORAL78_47_16</strain>
    </source>
</reference>
<sequence length="480" mass="52607">MKEFAELALNTAQAQGATYGDIRILHTDSERIATKNGNVESLITSEDRGFGVRVLVSGSWGFASSADVTKAAIEETSARAVQIAKASALLKQQDVTLADEPAHVDSWKTPYERDPFTVPIEEKIDLLLQIDTVLRRVKKIGVAEGVLSFWKEKTIFANTEGSFIEQELLRSGAGYTATAIDNGEMQIRSYPGSHRGLFMGKGYELIHELSLLEQAERVGEEAVALLSAPTCPSGKKDIILNPNQLFLQIHESIGHPTELDRVLGTEANFAGTSFATPEKLHTLQYSSDIVTIRADTLTPGGLATAGYDDDGVAAQQWYLIKDGLFVGYLTNRETAHVIGETRSRGCNRADGWNRLPIIRMPNISLMPGTWTLDDLIADTDDGLLFDCNKSWSIDDKRVNFQFATEVAWEIKNGKKGQMFKNPTYQGITTEFWNACDGICNQDHFVLWGTPNCGKGQPGQTAAMSHGCAPARFRNVTVGVA</sequence>
<evidence type="ECO:0000259" key="7">
    <source>
        <dbReference type="Pfam" id="PF19290"/>
    </source>
</evidence>
<dbReference type="PANTHER" id="PTHR30624">
    <property type="entry name" value="UNCHARACTERIZED PROTEIN TLDD AND PMBA"/>
    <property type="match status" value="1"/>
</dbReference>
<comment type="similarity">
    <text evidence="1">Belongs to the peptidase U62 family.</text>
</comment>
<dbReference type="GO" id="GO:0008237">
    <property type="term" value="F:metallopeptidase activity"/>
    <property type="evidence" value="ECO:0007669"/>
    <property type="project" value="UniProtKB-KW"/>
</dbReference>
<evidence type="ECO:0000259" key="5">
    <source>
        <dbReference type="Pfam" id="PF01523"/>
    </source>
</evidence>
<keyword evidence="4" id="KW-0482">Metalloprotease</keyword>
<evidence type="ECO:0000313" key="8">
    <source>
        <dbReference type="EMBL" id="PIE32432.1"/>
    </source>
</evidence>
<protein>
    <submittedName>
        <fullName evidence="8">Peptidase C69</fullName>
    </submittedName>
</protein>
<dbReference type="InterPro" id="IPR045569">
    <property type="entry name" value="Metalloprtase-TldD/E_C"/>
</dbReference>
<dbReference type="Proteomes" id="UP000230821">
    <property type="component" value="Unassembled WGS sequence"/>
</dbReference>
<dbReference type="EMBL" id="PDSK01000114">
    <property type="protein sequence ID" value="PIE32432.1"/>
    <property type="molecule type" value="Genomic_DNA"/>
</dbReference>
<organism evidence="8 9">
    <name type="scientific">candidate division KSB3 bacterium</name>
    <dbReference type="NCBI Taxonomy" id="2044937"/>
    <lineage>
        <taxon>Bacteria</taxon>
        <taxon>candidate division KSB3</taxon>
    </lineage>
</organism>
<dbReference type="Pfam" id="PF01523">
    <property type="entry name" value="PmbA_TldD_1st"/>
    <property type="match status" value="1"/>
</dbReference>
<dbReference type="GO" id="GO:0005829">
    <property type="term" value="C:cytosol"/>
    <property type="evidence" value="ECO:0007669"/>
    <property type="project" value="TreeGrafter"/>
</dbReference>
<dbReference type="InterPro" id="IPR002510">
    <property type="entry name" value="Metalloprtase-TldD/E_N"/>
</dbReference>
<dbReference type="InterPro" id="IPR036059">
    <property type="entry name" value="TldD/PmbA_sf"/>
</dbReference>
<dbReference type="InterPro" id="IPR045570">
    <property type="entry name" value="Metalloprtase-TldD/E_cen_dom"/>
</dbReference>